<reference evidence="4 5" key="1">
    <citation type="submission" date="2020-02" db="EMBL/GenBank/DDBJ databases">
        <title>Comparative genomics of sulfur disproportionating microorganisms.</title>
        <authorList>
            <person name="Ward L.M."/>
            <person name="Bertran E."/>
            <person name="Johnston D.T."/>
        </authorList>
    </citation>
    <scope>NUCLEOTIDE SEQUENCE [LARGE SCALE GENOMIC DNA]</scope>
    <source>
        <strain evidence="4 5">DSM 3696</strain>
    </source>
</reference>
<name>A0A7K3NIQ6_9BACT</name>
<dbReference type="Pfam" id="PF01740">
    <property type="entry name" value="STAS"/>
    <property type="match status" value="1"/>
</dbReference>
<evidence type="ECO:0000259" key="3">
    <source>
        <dbReference type="PROSITE" id="PS50801"/>
    </source>
</evidence>
<comment type="caution">
    <text evidence="4">The sequence shown here is derived from an EMBL/GenBank/DDBJ whole genome shotgun (WGS) entry which is preliminary data.</text>
</comment>
<dbReference type="GO" id="GO:0043856">
    <property type="term" value="F:anti-sigma factor antagonist activity"/>
    <property type="evidence" value="ECO:0007669"/>
    <property type="project" value="InterPro"/>
</dbReference>
<dbReference type="PANTHER" id="PTHR33495">
    <property type="entry name" value="ANTI-SIGMA FACTOR ANTAGONIST TM_1081-RELATED-RELATED"/>
    <property type="match status" value="1"/>
</dbReference>
<protein>
    <recommendedName>
        <fullName evidence="2">Anti-sigma factor antagonist</fullName>
    </recommendedName>
</protein>
<dbReference type="Proteomes" id="UP000469724">
    <property type="component" value="Unassembled WGS sequence"/>
</dbReference>
<keyword evidence="5" id="KW-1185">Reference proteome</keyword>
<dbReference type="SUPFAM" id="SSF52091">
    <property type="entry name" value="SpoIIaa-like"/>
    <property type="match status" value="1"/>
</dbReference>
<proteinExistence type="inferred from homology"/>
<comment type="similarity">
    <text evidence="1 2">Belongs to the anti-sigma-factor antagonist family.</text>
</comment>
<dbReference type="CDD" id="cd07043">
    <property type="entry name" value="STAS_anti-anti-sigma_factors"/>
    <property type="match status" value="1"/>
</dbReference>
<dbReference type="InterPro" id="IPR003658">
    <property type="entry name" value="Anti-sigma_ant"/>
</dbReference>
<evidence type="ECO:0000313" key="4">
    <source>
        <dbReference type="EMBL" id="NDY56082.1"/>
    </source>
</evidence>
<dbReference type="AlphaFoldDB" id="A0A7K3NIQ6"/>
<dbReference type="EMBL" id="JAAGRQ010000013">
    <property type="protein sequence ID" value="NDY56082.1"/>
    <property type="molecule type" value="Genomic_DNA"/>
</dbReference>
<feature type="domain" description="STAS" evidence="3">
    <location>
        <begin position="18"/>
        <end position="112"/>
    </location>
</feature>
<dbReference type="Gene3D" id="3.30.750.24">
    <property type="entry name" value="STAS domain"/>
    <property type="match status" value="1"/>
</dbReference>
<gene>
    <name evidence="4" type="ORF">G3N56_04890</name>
</gene>
<sequence>MRVTSKKKGNCVVVEIGEAELNLTVSDAFKETVLERYASLGGGDLLLDLRQVNFMDSKAIGAMVAIRKAVAARKSRMGICELHPHVRKVVGVVTLGTIFDIFETRAEALAAYGAGG</sequence>
<dbReference type="NCBIfam" id="TIGR00377">
    <property type="entry name" value="ant_ant_sig"/>
    <property type="match status" value="1"/>
</dbReference>
<evidence type="ECO:0000256" key="1">
    <source>
        <dbReference type="ARBA" id="ARBA00009013"/>
    </source>
</evidence>
<dbReference type="RefSeq" id="WP_163301136.1">
    <property type="nucleotide sequence ID" value="NZ_JAAGRQ010000013.1"/>
</dbReference>
<evidence type="ECO:0000313" key="5">
    <source>
        <dbReference type="Proteomes" id="UP000469724"/>
    </source>
</evidence>
<dbReference type="InterPro" id="IPR036513">
    <property type="entry name" value="STAS_dom_sf"/>
</dbReference>
<organism evidence="4 5">
    <name type="scientific">Desulfolutivibrio sulfodismutans</name>
    <dbReference type="NCBI Taxonomy" id="63561"/>
    <lineage>
        <taxon>Bacteria</taxon>
        <taxon>Pseudomonadati</taxon>
        <taxon>Thermodesulfobacteriota</taxon>
        <taxon>Desulfovibrionia</taxon>
        <taxon>Desulfovibrionales</taxon>
        <taxon>Desulfovibrionaceae</taxon>
        <taxon>Desulfolutivibrio</taxon>
    </lineage>
</organism>
<dbReference type="InterPro" id="IPR002645">
    <property type="entry name" value="STAS_dom"/>
</dbReference>
<evidence type="ECO:0000256" key="2">
    <source>
        <dbReference type="RuleBase" id="RU003749"/>
    </source>
</evidence>
<dbReference type="PROSITE" id="PS50801">
    <property type="entry name" value="STAS"/>
    <property type="match status" value="1"/>
</dbReference>
<accession>A0A7K3NIQ6</accession>